<keyword evidence="2" id="KW-1185">Reference proteome</keyword>
<protein>
    <submittedName>
        <fullName evidence="1">Uncharacterized protein</fullName>
    </submittedName>
</protein>
<sequence length="983" mass="109314">MVEDLSKKGKLSNCLSVCHVSGSMDETPMEVCVTLGLLVSELSEDPWRGNVMNFSLNPQLRRIQGETLQEKLEFIKSMDWGVKIDFQKVFDRIHDVAVASRLEEEKMVKRVVVFTDMGFCEASENSWETDYHAIQGNFLDNGGLVNAEEVMEEAIAKELYQRIYVFNMRLTFFICLLHPLISTIHSNDFTTVIGGTCEERITLSPVSASTLAPESAKGRWRWLAAATLGGGFYDDAWRSTDLRLQLTVINSYEKDGHHTFLGRECAWRWRSIGFRKGGCSELLSRLASLLSHLALCAFCSPISQLSALRSQISLFALRSLSSRISPLSSPSLLSALPLCSLLCALSVSASLLSDLTFCSQISQLSDLASQLSVSALRPLCSQISLSALRSRLSALRLCYTPSLLSDLTLCSQISQLSDLASQLFVSALRPLCSQISLSALRSLSSQISPLSSPSLLYALSALRSHSLLSDLSALRSRLSALRLCSTPSLLSDLTLCSQISQLSDLASQLSVSALRPLCSQISLSALRSLSSQISPLSSSSLLYALSALRSHSLLSDLSALRSRLSALPLSSLLSALRSLLLPLCPTQKKHQRSEPLVNQVRVTFIFQSSNRDSFKPSFSRVLASTKPQLKVEKNVLLVFFFKTSCGLSPESALSASKKLNLKTPKNPDSVIELLRNHGFTDTQITKLVTKAPSILLSNPQKTLLRKINVLKRYGISGTDLIKVISSNPSLLLQASVNTEIIPSFDFLRSLVKTDDNIVTIVRRSSRILQSNLEKKIGPNIAIIRSQGVPDSNIANLMMTYPRTVLLGVERFSEIVAFVKKMDFNPSTRKFTFAIRVMSALKKLNWERKMKVYQGLGWSEEECLSTFKLRPQCMMISEKKIKKVADFFRSEMGWNPVGLSKYPNLLRYSLEKRTIPRCLLLRILITKGLIKEEPHPFWMLNLTEKQFLERILIKYQDLVPEILRTYQGKAGFVGFISVGAAQKL</sequence>
<accession>A0ACC2MQA7</accession>
<evidence type="ECO:0000313" key="1">
    <source>
        <dbReference type="EMBL" id="KAJ8647564.1"/>
    </source>
</evidence>
<comment type="caution">
    <text evidence="1">The sequence shown here is derived from an EMBL/GenBank/DDBJ whole genome shotgun (WGS) entry which is preliminary data.</text>
</comment>
<gene>
    <name evidence="1" type="ORF">MRB53_000587</name>
</gene>
<organism evidence="1 2">
    <name type="scientific">Persea americana</name>
    <name type="common">Avocado</name>
    <dbReference type="NCBI Taxonomy" id="3435"/>
    <lineage>
        <taxon>Eukaryota</taxon>
        <taxon>Viridiplantae</taxon>
        <taxon>Streptophyta</taxon>
        <taxon>Embryophyta</taxon>
        <taxon>Tracheophyta</taxon>
        <taxon>Spermatophyta</taxon>
        <taxon>Magnoliopsida</taxon>
        <taxon>Magnoliidae</taxon>
        <taxon>Laurales</taxon>
        <taxon>Lauraceae</taxon>
        <taxon>Persea</taxon>
    </lineage>
</organism>
<reference evidence="1 2" key="1">
    <citation type="journal article" date="2022" name="Hortic Res">
        <title>A haplotype resolved chromosomal level avocado genome allows analysis of novel avocado genes.</title>
        <authorList>
            <person name="Nath O."/>
            <person name="Fletcher S.J."/>
            <person name="Hayward A."/>
            <person name="Shaw L.M."/>
            <person name="Masouleh A.K."/>
            <person name="Furtado A."/>
            <person name="Henry R.J."/>
            <person name="Mitter N."/>
        </authorList>
    </citation>
    <scope>NUCLEOTIDE SEQUENCE [LARGE SCALE GENOMIC DNA]</scope>
    <source>
        <strain evidence="2">cv. Hass</strain>
    </source>
</reference>
<proteinExistence type="predicted"/>
<name>A0ACC2MQA7_PERAE</name>
<evidence type="ECO:0000313" key="2">
    <source>
        <dbReference type="Proteomes" id="UP001234297"/>
    </source>
</evidence>
<dbReference type="Proteomes" id="UP001234297">
    <property type="component" value="Chromosome 1"/>
</dbReference>
<dbReference type="EMBL" id="CM056809">
    <property type="protein sequence ID" value="KAJ8647564.1"/>
    <property type="molecule type" value="Genomic_DNA"/>
</dbReference>